<sequence>MCYSKQKEPPIRPRAGEHPTTNAIAFCPSLRTKRRFYIETARPSPMTAKKGWRKYSSKSIQHLSNASLPLSSITHIVSHRKSVKSMFHSPRIRFQADPSVVAIVFRGKGDFDGVLKKLCECGRGREHGRRNKMRRASFLYQVYTETMDGTVRMGGIGWDTEERARTVGEYR</sequence>
<evidence type="ECO:0000313" key="2">
    <source>
        <dbReference type="EMBL" id="KAG2331238.1"/>
    </source>
</evidence>
<protein>
    <submittedName>
        <fullName evidence="2">Uncharacterized protein</fullName>
    </submittedName>
</protein>
<organism evidence="2 3">
    <name type="scientific">Brassica carinata</name>
    <name type="common">Ethiopian mustard</name>
    <name type="synonym">Abyssinian cabbage</name>
    <dbReference type="NCBI Taxonomy" id="52824"/>
    <lineage>
        <taxon>Eukaryota</taxon>
        <taxon>Viridiplantae</taxon>
        <taxon>Streptophyta</taxon>
        <taxon>Embryophyta</taxon>
        <taxon>Tracheophyta</taxon>
        <taxon>Spermatophyta</taxon>
        <taxon>Magnoliopsida</taxon>
        <taxon>eudicotyledons</taxon>
        <taxon>Gunneridae</taxon>
        <taxon>Pentapetalae</taxon>
        <taxon>rosids</taxon>
        <taxon>malvids</taxon>
        <taxon>Brassicales</taxon>
        <taxon>Brassicaceae</taxon>
        <taxon>Brassiceae</taxon>
        <taxon>Brassica</taxon>
    </lineage>
</organism>
<name>A0A8X8BEA2_BRACI</name>
<reference evidence="2 3" key="1">
    <citation type="submission" date="2020-02" db="EMBL/GenBank/DDBJ databases">
        <authorList>
            <person name="Ma Q."/>
            <person name="Huang Y."/>
            <person name="Song X."/>
            <person name="Pei D."/>
        </authorList>
    </citation>
    <scope>NUCLEOTIDE SEQUENCE [LARGE SCALE GENOMIC DNA]</scope>
    <source>
        <strain evidence="2">Sxm20200214</strain>
        <tissue evidence="2">Leaf</tissue>
    </source>
</reference>
<proteinExistence type="predicted"/>
<keyword evidence="3" id="KW-1185">Reference proteome</keyword>
<gene>
    <name evidence="2" type="ORF">Bca52824_002418</name>
</gene>
<dbReference type="Proteomes" id="UP000886595">
    <property type="component" value="Unassembled WGS sequence"/>
</dbReference>
<dbReference type="AlphaFoldDB" id="A0A8X8BEA2"/>
<feature type="compositionally biased region" description="Basic and acidic residues" evidence="1">
    <location>
        <begin position="1"/>
        <end position="17"/>
    </location>
</feature>
<accession>A0A8X8BEA2</accession>
<evidence type="ECO:0000256" key="1">
    <source>
        <dbReference type="SAM" id="MobiDB-lite"/>
    </source>
</evidence>
<feature type="region of interest" description="Disordered" evidence="1">
    <location>
        <begin position="1"/>
        <end position="20"/>
    </location>
</feature>
<comment type="caution">
    <text evidence="2">The sequence shown here is derived from an EMBL/GenBank/DDBJ whole genome shotgun (WGS) entry which is preliminary data.</text>
</comment>
<evidence type="ECO:0000313" key="3">
    <source>
        <dbReference type="Proteomes" id="UP000886595"/>
    </source>
</evidence>
<dbReference type="EMBL" id="JAAMPC010000001">
    <property type="protein sequence ID" value="KAG2331238.1"/>
    <property type="molecule type" value="Genomic_DNA"/>
</dbReference>